<dbReference type="Pfam" id="PF13731">
    <property type="entry name" value="WxL"/>
    <property type="match status" value="1"/>
</dbReference>
<feature type="chain" id="PRO_5042212124" evidence="1">
    <location>
        <begin position="27"/>
        <end position="240"/>
    </location>
</feature>
<feature type="signal peptide" evidence="1">
    <location>
        <begin position="1"/>
        <end position="26"/>
    </location>
</feature>
<reference evidence="3" key="1">
    <citation type="submission" date="2022-10" db="EMBL/GenBank/DDBJ databases">
        <title>Vagococcus sp. isolated from poultry meat.</title>
        <authorList>
            <person name="Johansson P."/>
            <person name="Bjorkroth J."/>
        </authorList>
    </citation>
    <scope>NUCLEOTIDE SEQUENCE</scope>
    <source>
        <strain evidence="3">STAA11</strain>
    </source>
</reference>
<dbReference type="AlphaFoldDB" id="A0AAF0I9N0"/>
<evidence type="ECO:0000313" key="4">
    <source>
        <dbReference type="Proteomes" id="UP001179647"/>
    </source>
</evidence>
<evidence type="ECO:0000259" key="2">
    <source>
        <dbReference type="Pfam" id="PF13731"/>
    </source>
</evidence>
<keyword evidence="4" id="KW-1185">Reference proteome</keyword>
<dbReference type="EMBL" id="CP110232">
    <property type="protein sequence ID" value="WEG73592.1"/>
    <property type="molecule type" value="Genomic_DNA"/>
</dbReference>
<dbReference type="InterPro" id="IPR027994">
    <property type="entry name" value="WxL_dom"/>
</dbReference>
<feature type="domain" description="WxL" evidence="2">
    <location>
        <begin position="66"/>
        <end position="225"/>
    </location>
</feature>
<keyword evidence="1" id="KW-0732">Signal</keyword>
<dbReference type="Proteomes" id="UP001179647">
    <property type="component" value="Chromosome"/>
</dbReference>
<evidence type="ECO:0000313" key="3">
    <source>
        <dbReference type="EMBL" id="WEG73592.1"/>
    </source>
</evidence>
<organism evidence="3 4">
    <name type="scientific">Vagococcus intermedius</name>
    <dbReference type="NCBI Taxonomy" id="2991418"/>
    <lineage>
        <taxon>Bacteria</taxon>
        <taxon>Bacillati</taxon>
        <taxon>Bacillota</taxon>
        <taxon>Bacilli</taxon>
        <taxon>Lactobacillales</taxon>
        <taxon>Enterococcaceae</taxon>
        <taxon>Vagococcus</taxon>
    </lineage>
</organism>
<dbReference type="KEGG" id="vie:OL234_01415"/>
<protein>
    <submittedName>
        <fullName evidence="3">WxL domain-containing protein</fullName>
    </submittedName>
</protein>
<evidence type="ECO:0000256" key="1">
    <source>
        <dbReference type="SAM" id="SignalP"/>
    </source>
</evidence>
<name>A0AAF0I9N0_9ENTE</name>
<dbReference type="RefSeq" id="WP_275469391.1">
    <property type="nucleotide sequence ID" value="NZ_CP110232.1"/>
</dbReference>
<gene>
    <name evidence="3" type="ORF">OL234_01415</name>
</gene>
<sequence length="240" mass="24823">MSKFVTGLLVSVITVGGMSAGVVVNAAEVSDKNDSKGSVAFEAGKLEFVTPQDLDGEGNLVNKADKSVPDFRFEKQKVGQGKNDIPLIKESAAIAFAGLTDFSGNGAGWTVKLQATDFSTKNGSATPGYPETKAVSPSLTGLVINIENTVKDIFASDGSKTDAKGVPAAVNANGDAAVTIAEAPTEGESQFLFDLSKTTLDIPAKDARKAQATVDYTSNLTWTVEANVESNGQTAALPSK</sequence>
<proteinExistence type="predicted"/>
<accession>A0AAF0I9N0</accession>